<keyword evidence="4" id="KW-1185">Reference proteome</keyword>
<sequence length="439" mass="47142">MDSGDSMQSSSGNNEEYDSRSESISTFLNSSGHMSNPQPPPPHPSHPHNHNHPSSFFDPLSNYLDAFPRSSPNPNANSLLIPDMLWSRAPRSEPNCTEIGGLMGSLSSIQPITGVQGPGRSLYPSTSSMPPLPIGSENGGRISATSDQTNVVRNNSKKRSRASRRAPTTVLTTDTSNFRAMVQEFTGIPAPPFSALSFPRARFDLFPSSSTMRSSHLMEPPSPYLLRHFTQKMVPSFATSTMVDAINASTTKLSNTTSPTSAVPDTSNSTSTNINYQLLSDLGLPNKQSQNIQNPILTFQSLQQSHNSLPPPKYPSATVPVFGAKSQGPSSIPPTDSRLKMAVLEEFGMGHGHLSGVQSLVPYDGMSLRSGNNPSNWGVNDGDQGHLKSFNGIYGNSQRPSGCKMNYSASSSDFHGQKGSESVSSRGEGMLDSWICSSD</sequence>
<feature type="region of interest" description="Disordered" evidence="1">
    <location>
        <begin position="407"/>
        <end position="427"/>
    </location>
</feature>
<evidence type="ECO:0000259" key="2">
    <source>
        <dbReference type="Pfam" id="PF05678"/>
    </source>
</evidence>
<dbReference type="AlphaFoldDB" id="A0A835DPW4"/>
<dbReference type="Proteomes" id="UP000655225">
    <property type="component" value="Unassembled WGS sequence"/>
</dbReference>
<evidence type="ECO:0000313" key="4">
    <source>
        <dbReference type="Proteomes" id="UP000655225"/>
    </source>
</evidence>
<dbReference type="PANTHER" id="PTHR33179">
    <property type="entry name" value="VQ MOTIF-CONTAINING PROTEIN"/>
    <property type="match status" value="1"/>
</dbReference>
<protein>
    <recommendedName>
        <fullName evidence="2">VQ domain-containing protein</fullName>
    </recommendedName>
</protein>
<feature type="compositionally biased region" description="Low complexity" evidence="1">
    <location>
        <begin position="1"/>
        <end position="14"/>
    </location>
</feature>
<accession>A0A835DPW4</accession>
<dbReference type="InterPro" id="IPR008889">
    <property type="entry name" value="VQ"/>
</dbReference>
<comment type="caution">
    <text evidence="3">The sequence shown here is derived from an EMBL/GenBank/DDBJ whole genome shotgun (WGS) entry which is preliminary data.</text>
</comment>
<dbReference type="Pfam" id="PF05678">
    <property type="entry name" value="VQ"/>
    <property type="match status" value="1"/>
</dbReference>
<feature type="domain" description="VQ" evidence="2">
    <location>
        <begin position="165"/>
        <end position="192"/>
    </location>
</feature>
<feature type="region of interest" description="Disordered" evidence="1">
    <location>
        <begin position="1"/>
        <end position="57"/>
    </location>
</feature>
<evidence type="ECO:0000313" key="3">
    <source>
        <dbReference type="EMBL" id="KAF8411481.1"/>
    </source>
</evidence>
<name>A0A835DPW4_TETSI</name>
<evidence type="ECO:0000256" key="1">
    <source>
        <dbReference type="SAM" id="MobiDB-lite"/>
    </source>
</evidence>
<dbReference type="InterPro" id="IPR039609">
    <property type="entry name" value="VQ_15/22"/>
</dbReference>
<reference evidence="3 4" key="1">
    <citation type="submission" date="2020-04" db="EMBL/GenBank/DDBJ databases">
        <title>Plant Genome Project.</title>
        <authorList>
            <person name="Zhang R.-G."/>
        </authorList>
    </citation>
    <scope>NUCLEOTIDE SEQUENCE [LARGE SCALE GENOMIC DNA]</scope>
    <source>
        <strain evidence="3">YNK0</strain>
        <tissue evidence="3">Leaf</tissue>
    </source>
</reference>
<organism evidence="3 4">
    <name type="scientific">Tetracentron sinense</name>
    <name type="common">Spur-leaf</name>
    <dbReference type="NCBI Taxonomy" id="13715"/>
    <lineage>
        <taxon>Eukaryota</taxon>
        <taxon>Viridiplantae</taxon>
        <taxon>Streptophyta</taxon>
        <taxon>Embryophyta</taxon>
        <taxon>Tracheophyta</taxon>
        <taxon>Spermatophyta</taxon>
        <taxon>Magnoliopsida</taxon>
        <taxon>Trochodendrales</taxon>
        <taxon>Trochodendraceae</taxon>
        <taxon>Tetracentron</taxon>
    </lineage>
</organism>
<feature type="compositionally biased region" description="Polar residues" evidence="1">
    <location>
        <begin position="22"/>
        <end position="34"/>
    </location>
</feature>
<proteinExistence type="predicted"/>
<gene>
    <name evidence="3" type="ORF">HHK36_004033</name>
</gene>
<dbReference type="OrthoDB" id="780193at2759"/>
<dbReference type="EMBL" id="JABCRI010000002">
    <property type="protein sequence ID" value="KAF8411481.1"/>
    <property type="molecule type" value="Genomic_DNA"/>
</dbReference>
<dbReference type="OMA" id="KAMVRNP"/>
<dbReference type="PANTHER" id="PTHR33179:SF4">
    <property type="entry name" value="VQ MOTIF-CONTAINING PROTEIN"/>
    <property type="match status" value="1"/>
</dbReference>
<feature type="compositionally biased region" description="Polar residues" evidence="1">
    <location>
        <begin position="407"/>
        <end position="425"/>
    </location>
</feature>